<feature type="transmembrane region" description="Helical" evidence="8">
    <location>
        <begin position="386"/>
        <end position="406"/>
    </location>
</feature>
<feature type="transmembrane region" description="Helical" evidence="8">
    <location>
        <begin position="52"/>
        <end position="76"/>
    </location>
</feature>
<comment type="similarity">
    <text evidence="2">Belongs to the multi antimicrobial extrusion (MATE) (TC 2.A.66.1) family.</text>
</comment>
<keyword evidence="4" id="KW-1003">Cell membrane</keyword>
<organism evidence="9 10">
    <name type="scientific">Pseudidiomarina marina</name>
    <dbReference type="NCBI Taxonomy" id="502366"/>
    <lineage>
        <taxon>Bacteria</taxon>
        <taxon>Pseudomonadati</taxon>
        <taxon>Pseudomonadota</taxon>
        <taxon>Gammaproteobacteria</taxon>
        <taxon>Alteromonadales</taxon>
        <taxon>Idiomarinaceae</taxon>
        <taxon>Pseudidiomarina</taxon>
    </lineage>
</organism>
<evidence type="ECO:0000256" key="7">
    <source>
        <dbReference type="ARBA" id="ARBA00023136"/>
    </source>
</evidence>
<dbReference type="AlphaFoldDB" id="A0A432YG34"/>
<comment type="caution">
    <text evidence="9">The sequence shown here is derived from an EMBL/GenBank/DDBJ whole genome shotgun (WGS) entry which is preliminary data.</text>
</comment>
<evidence type="ECO:0000313" key="9">
    <source>
        <dbReference type="EMBL" id="RUO59911.1"/>
    </source>
</evidence>
<evidence type="ECO:0000256" key="3">
    <source>
        <dbReference type="ARBA" id="ARBA00022448"/>
    </source>
</evidence>
<dbReference type="CDD" id="cd13136">
    <property type="entry name" value="MATE_DinF_like"/>
    <property type="match status" value="1"/>
</dbReference>
<dbReference type="GO" id="GO:0005886">
    <property type="term" value="C:plasma membrane"/>
    <property type="evidence" value="ECO:0007669"/>
    <property type="project" value="UniProtKB-SubCell"/>
</dbReference>
<dbReference type="RefSeq" id="WP_126759664.1">
    <property type="nucleotide sequence ID" value="NZ_CP085233.1"/>
</dbReference>
<keyword evidence="3" id="KW-0813">Transport</keyword>
<evidence type="ECO:0000256" key="4">
    <source>
        <dbReference type="ARBA" id="ARBA00022475"/>
    </source>
</evidence>
<evidence type="ECO:0000256" key="8">
    <source>
        <dbReference type="SAM" id="Phobius"/>
    </source>
</evidence>
<accession>A0A432YG34</accession>
<dbReference type="EMBL" id="PIPZ01000002">
    <property type="protein sequence ID" value="RUO59911.1"/>
    <property type="molecule type" value="Genomic_DNA"/>
</dbReference>
<reference evidence="10" key="1">
    <citation type="journal article" date="2018" name="Front. Microbiol.">
        <title>Genome-Based Analysis Reveals the Taxonomy and Diversity of the Family Idiomarinaceae.</title>
        <authorList>
            <person name="Liu Y."/>
            <person name="Lai Q."/>
            <person name="Shao Z."/>
        </authorList>
    </citation>
    <scope>NUCLEOTIDE SEQUENCE [LARGE SCALE GENOMIC DNA]</scope>
    <source>
        <strain evidence="10">PIM1</strain>
    </source>
</reference>
<dbReference type="InterPro" id="IPR048279">
    <property type="entry name" value="MdtK-like"/>
</dbReference>
<evidence type="ECO:0000313" key="10">
    <source>
        <dbReference type="Proteomes" id="UP000288127"/>
    </source>
</evidence>
<dbReference type="PANTHER" id="PTHR42893">
    <property type="entry name" value="PROTEIN DETOXIFICATION 44, CHLOROPLASTIC-RELATED"/>
    <property type="match status" value="1"/>
</dbReference>
<feature type="transmembrane region" description="Helical" evidence="8">
    <location>
        <begin position="418"/>
        <end position="438"/>
    </location>
</feature>
<evidence type="ECO:0000256" key="6">
    <source>
        <dbReference type="ARBA" id="ARBA00022989"/>
    </source>
</evidence>
<feature type="transmembrane region" description="Helical" evidence="8">
    <location>
        <begin position="313"/>
        <end position="336"/>
    </location>
</feature>
<dbReference type="GO" id="GO:0042910">
    <property type="term" value="F:xenobiotic transmembrane transporter activity"/>
    <property type="evidence" value="ECO:0007669"/>
    <property type="project" value="InterPro"/>
</dbReference>
<gene>
    <name evidence="9" type="ORF">CWI76_07215</name>
</gene>
<keyword evidence="5 8" id="KW-0812">Transmembrane</keyword>
<dbReference type="Proteomes" id="UP000288127">
    <property type="component" value="Unassembled WGS sequence"/>
</dbReference>
<dbReference type="InterPro" id="IPR044644">
    <property type="entry name" value="DinF-like"/>
</dbReference>
<feature type="transmembrane region" description="Helical" evidence="8">
    <location>
        <begin position="140"/>
        <end position="162"/>
    </location>
</feature>
<sequence>MKRIQKLPSWLGKRADHRTIFAIALPMIISNIAAPLLGLVDTAIIGHLPDSIYLSAVALGAMVVSFVYLLAIFLRMTTTAEIAHAFGAENHHLAQRVVVHGVAIAMGLGLLLLLARPWLIDLAWLVINPEPELQHYAAQYIGIRLWAAPAALINLLVLGALLGRQQSRLAMILVIFTNAVNVVADVILIIGLELNVHGAAWASVLAEISTAALGLWFIRDLLPKPAYWRITPAYFKQFAAMNRDVFIRSLLLQLCMAVMTGYAARFGAVVVAANAVLMQFLMLISLGLDGIAYAVEALLGAARGRKDVTKIRYWMRLSLIWSVLFAIAYCIIFGIAGTQIVRLLTDLSDVIQVAEMYLPWLVVMPLLGHWSYYFDGVYIGLGLTRAMRNTMAVSVLGVFVPVWLMSQWWFSESNANHGLWLALSLFLLARGVSQWLYLRYKGLTLLVQDHPSK</sequence>
<feature type="transmembrane region" description="Helical" evidence="8">
    <location>
        <begin position="356"/>
        <end position="374"/>
    </location>
</feature>
<dbReference type="OrthoDB" id="9789527at2"/>
<evidence type="ECO:0000256" key="2">
    <source>
        <dbReference type="ARBA" id="ARBA00010199"/>
    </source>
</evidence>
<dbReference type="GO" id="GO:0015297">
    <property type="term" value="F:antiporter activity"/>
    <property type="evidence" value="ECO:0007669"/>
    <property type="project" value="InterPro"/>
</dbReference>
<feature type="transmembrane region" description="Helical" evidence="8">
    <location>
        <begin position="20"/>
        <end position="40"/>
    </location>
</feature>
<comment type="subcellular location">
    <subcellularLocation>
        <location evidence="1">Cell inner membrane</location>
        <topology evidence="1">Multi-pass membrane protein</topology>
    </subcellularLocation>
</comment>
<dbReference type="PIRSF" id="PIRSF006603">
    <property type="entry name" value="DinF"/>
    <property type="match status" value="1"/>
</dbReference>
<protein>
    <submittedName>
        <fullName evidence="9">MATE family efflux transporter</fullName>
    </submittedName>
</protein>
<feature type="transmembrane region" description="Helical" evidence="8">
    <location>
        <begin position="198"/>
        <end position="218"/>
    </location>
</feature>
<keyword evidence="10" id="KW-1185">Reference proteome</keyword>
<dbReference type="Pfam" id="PF01554">
    <property type="entry name" value="MatE"/>
    <property type="match status" value="2"/>
</dbReference>
<keyword evidence="6 8" id="KW-1133">Transmembrane helix</keyword>
<dbReference type="InterPro" id="IPR002528">
    <property type="entry name" value="MATE_fam"/>
</dbReference>
<name>A0A432YG34_9GAMM</name>
<dbReference type="NCBIfam" id="TIGR00797">
    <property type="entry name" value="matE"/>
    <property type="match status" value="1"/>
</dbReference>
<feature type="transmembrane region" description="Helical" evidence="8">
    <location>
        <begin position="245"/>
        <end position="264"/>
    </location>
</feature>
<feature type="transmembrane region" description="Helical" evidence="8">
    <location>
        <begin position="276"/>
        <end position="301"/>
    </location>
</feature>
<evidence type="ECO:0000256" key="5">
    <source>
        <dbReference type="ARBA" id="ARBA00022692"/>
    </source>
</evidence>
<keyword evidence="7 8" id="KW-0472">Membrane</keyword>
<feature type="transmembrane region" description="Helical" evidence="8">
    <location>
        <begin position="97"/>
        <end position="120"/>
    </location>
</feature>
<dbReference type="PANTHER" id="PTHR42893:SF46">
    <property type="entry name" value="PROTEIN DETOXIFICATION 44, CHLOROPLASTIC"/>
    <property type="match status" value="1"/>
</dbReference>
<evidence type="ECO:0000256" key="1">
    <source>
        <dbReference type="ARBA" id="ARBA00004429"/>
    </source>
</evidence>
<proteinExistence type="inferred from homology"/>
<feature type="transmembrane region" description="Helical" evidence="8">
    <location>
        <begin position="169"/>
        <end position="192"/>
    </location>
</feature>